<gene>
    <name evidence="1" type="ORF">CS063_11055</name>
</gene>
<name>A0AC61DCD5_9FIRM</name>
<organism evidence="1 2">
    <name type="scientific">Sporanaerobium hydrogeniformans</name>
    <dbReference type="NCBI Taxonomy" id="3072179"/>
    <lineage>
        <taxon>Bacteria</taxon>
        <taxon>Bacillati</taxon>
        <taxon>Bacillota</taxon>
        <taxon>Clostridia</taxon>
        <taxon>Lachnospirales</taxon>
        <taxon>Lachnospiraceae</taxon>
        <taxon>Sporanaerobium</taxon>
    </lineage>
</organism>
<dbReference type="Proteomes" id="UP000224460">
    <property type="component" value="Unassembled WGS sequence"/>
</dbReference>
<comment type="caution">
    <text evidence="1">The sequence shown here is derived from an EMBL/GenBank/DDBJ whole genome shotgun (WGS) entry which is preliminary data.</text>
</comment>
<evidence type="ECO:0000313" key="2">
    <source>
        <dbReference type="Proteomes" id="UP000224460"/>
    </source>
</evidence>
<evidence type="ECO:0000313" key="1">
    <source>
        <dbReference type="EMBL" id="PHV70408.1"/>
    </source>
</evidence>
<sequence>METELIHYILTHKELHYRLAYSYTRNKEDALDIVQDSIVKAIHYQNTLKSKEALHPWFCRILINTAKTFLKKQKHFIPLDEVSPEKLPSHSEKPTYNLLLEEALNHLSYNEKTIIFLRYIEDLELREIAKLLHQNLSTVKSTLYRTQRKLQLLLEKD</sequence>
<reference evidence="1" key="1">
    <citation type="submission" date="2017-10" db="EMBL/GenBank/DDBJ databases">
        <title>Genome sequence of cellulolytic Lachnospiraceae bacterium XHS1971 isolated from hotspring sediment.</title>
        <authorList>
            <person name="Vasudevan G."/>
            <person name="Joshi A.J."/>
            <person name="Hivarkar S."/>
            <person name="Lanjekar V.B."/>
            <person name="Dhakephalkar P.K."/>
            <person name="Dagar S."/>
        </authorList>
    </citation>
    <scope>NUCLEOTIDE SEQUENCE</scope>
    <source>
        <strain evidence="1">XHS1971</strain>
    </source>
</reference>
<proteinExistence type="predicted"/>
<keyword evidence="2" id="KW-1185">Reference proteome</keyword>
<accession>A0AC61DCD5</accession>
<dbReference type="EMBL" id="PEDL01000011">
    <property type="protein sequence ID" value="PHV70408.1"/>
    <property type="molecule type" value="Genomic_DNA"/>
</dbReference>
<protein>
    <submittedName>
        <fullName evidence="1">RNA polymerase subunit sigma-70</fullName>
    </submittedName>
</protein>